<protein>
    <submittedName>
        <fullName evidence="2">Uncharacterized protein</fullName>
    </submittedName>
</protein>
<gene>
    <name evidence="2" type="ORF">H5410_028389</name>
</gene>
<proteinExistence type="predicted"/>
<evidence type="ECO:0000256" key="1">
    <source>
        <dbReference type="SAM" id="MobiDB-lite"/>
    </source>
</evidence>
<comment type="caution">
    <text evidence="2">The sequence shown here is derived from an EMBL/GenBank/DDBJ whole genome shotgun (WGS) entry which is preliminary data.</text>
</comment>
<dbReference type="EMBL" id="JACXVP010000005">
    <property type="protein sequence ID" value="KAG5606897.1"/>
    <property type="molecule type" value="Genomic_DNA"/>
</dbReference>
<feature type="region of interest" description="Disordered" evidence="1">
    <location>
        <begin position="144"/>
        <end position="165"/>
    </location>
</feature>
<feature type="compositionally biased region" description="Polar residues" evidence="1">
    <location>
        <begin position="151"/>
        <end position="165"/>
    </location>
</feature>
<accession>A0A9J5Z1Y5</accession>
<name>A0A9J5Z1Y5_SOLCO</name>
<reference evidence="2 3" key="1">
    <citation type="submission" date="2020-09" db="EMBL/GenBank/DDBJ databases">
        <title>De no assembly of potato wild relative species, Solanum commersonii.</title>
        <authorList>
            <person name="Cho K."/>
        </authorList>
    </citation>
    <scope>NUCLEOTIDE SEQUENCE [LARGE SCALE GENOMIC DNA]</scope>
    <source>
        <strain evidence="2">LZ3.2</strain>
        <tissue evidence="2">Leaf</tissue>
    </source>
</reference>
<evidence type="ECO:0000313" key="2">
    <source>
        <dbReference type="EMBL" id="KAG5606897.1"/>
    </source>
</evidence>
<keyword evidence="3" id="KW-1185">Reference proteome</keyword>
<dbReference type="AlphaFoldDB" id="A0A9J5Z1Y5"/>
<feature type="compositionally biased region" description="Polar residues" evidence="1">
    <location>
        <begin position="1"/>
        <end position="31"/>
    </location>
</feature>
<sequence>MYQAQSSFTTQKGETHQSQKQGNNFKASSSKSTKKDENETALKGLMEVMKQFTESHDKRMTSLIDKPEELDLSAILNKRVKKRTEITKYIKRMKCFLSISELDRHKDGVQEIERTKAQEVANDMSMEFPIIFVDEDDALAEREDQIAQEEPSVSTGAIQSSKSSF</sequence>
<dbReference type="Proteomes" id="UP000824120">
    <property type="component" value="Chromosome 5"/>
</dbReference>
<evidence type="ECO:0000313" key="3">
    <source>
        <dbReference type="Proteomes" id="UP000824120"/>
    </source>
</evidence>
<feature type="region of interest" description="Disordered" evidence="1">
    <location>
        <begin position="1"/>
        <end position="41"/>
    </location>
</feature>
<organism evidence="2 3">
    <name type="scientific">Solanum commersonii</name>
    <name type="common">Commerson's wild potato</name>
    <name type="synonym">Commerson's nightshade</name>
    <dbReference type="NCBI Taxonomy" id="4109"/>
    <lineage>
        <taxon>Eukaryota</taxon>
        <taxon>Viridiplantae</taxon>
        <taxon>Streptophyta</taxon>
        <taxon>Embryophyta</taxon>
        <taxon>Tracheophyta</taxon>
        <taxon>Spermatophyta</taxon>
        <taxon>Magnoliopsida</taxon>
        <taxon>eudicotyledons</taxon>
        <taxon>Gunneridae</taxon>
        <taxon>Pentapetalae</taxon>
        <taxon>asterids</taxon>
        <taxon>lamiids</taxon>
        <taxon>Solanales</taxon>
        <taxon>Solanaceae</taxon>
        <taxon>Solanoideae</taxon>
        <taxon>Solaneae</taxon>
        <taxon>Solanum</taxon>
    </lineage>
</organism>